<evidence type="ECO:0000256" key="1">
    <source>
        <dbReference type="ARBA" id="ARBA00004651"/>
    </source>
</evidence>
<comment type="subcellular location">
    <subcellularLocation>
        <location evidence="1 7">Cell membrane</location>
        <topology evidence="1 7">Multi-pass membrane protein</topology>
    </subcellularLocation>
</comment>
<feature type="domain" description="ABC transmembrane type-1" evidence="9">
    <location>
        <begin position="95"/>
        <end position="300"/>
    </location>
</feature>
<proteinExistence type="inferred from homology"/>
<evidence type="ECO:0000313" key="10">
    <source>
        <dbReference type="EMBL" id="GES14735.1"/>
    </source>
</evidence>
<keyword evidence="4 7" id="KW-0812">Transmembrane</keyword>
<evidence type="ECO:0000256" key="5">
    <source>
        <dbReference type="ARBA" id="ARBA00022989"/>
    </source>
</evidence>
<dbReference type="Pfam" id="PF19300">
    <property type="entry name" value="BPD_transp_1_N"/>
    <property type="match status" value="1"/>
</dbReference>
<dbReference type="InterPro" id="IPR045621">
    <property type="entry name" value="BPD_transp_1_N"/>
</dbReference>
<feature type="transmembrane region" description="Helical" evidence="7">
    <location>
        <begin position="134"/>
        <end position="157"/>
    </location>
</feature>
<evidence type="ECO:0000256" key="4">
    <source>
        <dbReference type="ARBA" id="ARBA00022692"/>
    </source>
</evidence>
<dbReference type="RefSeq" id="WP_155359900.1">
    <property type="nucleotide sequence ID" value="NZ_BAAAHL010000007.1"/>
</dbReference>
<dbReference type="GO" id="GO:0005886">
    <property type="term" value="C:plasma membrane"/>
    <property type="evidence" value="ECO:0007669"/>
    <property type="project" value="UniProtKB-SubCell"/>
</dbReference>
<evidence type="ECO:0000256" key="6">
    <source>
        <dbReference type="ARBA" id="ARBA00023136"/>
    </source>
</evidence>
<sequence>MKGFLLRRAATVPLTLLGVSLLVFAATELVPGDVARTILGREASQASVTALREQLGLDRPWIQRYADWLGGFLTGDWGESYTLGVPVHDLVLDRLGHSLLLAGVAFALLAPVAVGLGLWAGVRHDRAADRVISVGGLAFGAVPEFVTGVILLVVFAVKLRWFPSGAQAPEGSGPLIVLWHLALPALSLVLLCTGYVARHVRAGTVASVESPYARAAELRGLTRGQVVRRHVLRNSTVPAASALGVQLQFLLGGLVSVELLFTYPGIGALLLQAAVDKDLPVLQAAALVLGLLYMVIVLGADVAYRLLDPRVRLGAVTS</sequence>
<feature type="transmembrane region" description="Helical" evidence="7">
    <location>
        <begin position="177"/>
        <end position="197"/>
    </location>
</feature>
<keyword evidence="2 7" id="KW-0813">Transport</keyword>
<evidence type="ECO:0000259" key="9">
    <source>
        <dbReference type="PROSITE" id="PS50928"/>
    </source>
</evidence>
<evidence type="ECO:0000313" key="11">
    <source>
        <dbReference type="Proteomes" id="UP000331127"/>
    </source>
</evidence>
<comment type="caution">
    <text evidence="10">The sequence shown here is derived from an EMBL/GenBank/DDBJ whole genome shotgun (WGS) entry which is preliminary data.</text>
</comment>
<dbReference type="SUPFAM" id="SSF161098">
    <property type="entry name" value="MetI-like"/>
    <property type="match status" value="1"/>
</dbReference>
<comment type="similarity">
    <text evidence="7">Belongs to the binding-protein-dependent transport system permease family.</text>
</comment>
<feature type="transmembrane region" description="Helical" evidence="7">
    <location>
        <begin position="99"/>
        <end position="122"/>
    </location>
</feature>
<evidence type="ECO:0000256" key="2">
    <source>
        <dbReference type="ARBA" id="ARBA00022448"/>
    </source>
</evidence>
<feature type="chain" id="PRO_5024298781" evidence="8">
    <location>
        <begin position="26"/>
        <end position="318"/>
    </location>
</feature>
<feature type="transmembrane region" description="Helical" evidence="7">
    <location>
        <begin position="281"/>
        <end position="304"/>
    </location>
</feature>
<feature type="signal peptide" evidence="8">
    <location>
        <begin position="1"/>
        <end position="25"/>
    </location>
</feature>
<dbReference type="PROSITE" id="PS50928">
    <property type="entry name" value="ABC_TM1"/>
    <property type="match status" value="1"/>
</dbReference>
<keyword evidence="11" id="KW-1185">Reference proteome</keyword>
<gene>
    <name evidence="10" type="ORF">Amac_083320</name>
</gene>
<evidence type="ECO:0000256" key="3">
    <source>
        <dbReference type="ARBA" id="ARBA00022475"/>
    </source>
</evidence>
<dbReference type="InterPro" id="IPR035906">
    <property type="entry name" value="MetI-like_sf"/>
</dbReference>
<keyword evidence="5 7" id="KW-1133">Transmembrane helix</keyword>
<protein>
    <submittedName>
        <fullName evidence="10">ABC transporter permease</fullName>
    </submittedName>
</protein>
<dbReference type="Gene3D" id="1.10.3720.10">
    <property type="entry name" value="MetI-like"/>
    <property type="match status" value="1"/>
</dbReference>
<accession>A0A5M3WZ19</accession>
<dbReference type="Proteomes" id="UP000331127">
    <property type="component" value="Unassembled WGS sequence"/>
</dbReference>
<dbReference type="Pfam" id="PF00528">
    <property type="entry name" value="BPD_transp_1"/>
    <property type="match status" value="1"/>
</dbReference>
<dbReference type="GO" id="GO:0055085">
    <property type="term" value="P:transmembrane transport"/>
    <property type="evidence" value="ECO:0007669"/>
    <property type="project" value="InterPro"/>
</dbReference>
<dbReference type="AlphaFoldDB" id="A0A5M3WZ19"/>
<organism evidence="10 11">
    <name type="scientific">Acrocarpospora macrocephala</name>
    <dbReference type="NCBI Taxonomy" id="150177"/>
    <lineage>
        <taxon>Bacteria</taxon>
        <taxon>Bacillati</taxon>
        <taxon>Actinomycetota</taxon>
        <taxon>Actinomycetes</taxon>
        <taxon>Streptosporangiales</taxon>
        <taxon>Streptosporangiaceae</taxon>
        <taxon>Acrocarpospora</taxon>
    </lineage>
</organism>
<name>A0A5M3WZ19_9ACTN</name>
<dbReference type="PANTHER" id="PTHR43163">
    <property type="entry name" value="DIPEPTIDE TRANSPORT SYSTEM PERMEASE PROTEIN DPPB-RELATED"/>
    <property type="match status" value="1"/>
</dbReference>
<dbReference type="InterPro" id="IPR000515">
    <property type="entry name" value="MetI-like"/>
</dbReference>
<dbReference type="PANTHER" id="PTHR43163:SF3">
    <property type="entry name" value="PEPTIDE ABC TRANSPORTER PERMEASE PROTEIN"/>
    <property type="match status" value="1"/>
</dbReference>
<dbReference type="EMBL" id="BLAE01000064">
    <property type="protein sequence ID" value="GES14735.1"/>
    <property type="molecule type" value="Genomic_DNA"/>
</dbReference>
<keyword evidence="8" id="KW-0732">Signal</keyword>
<reference evidence="10 11" key="1">
    <citation type="submission" date="2019-10" db="EMBL/GenBank/DDBJ databases">
        <title>Whole genome shotgun sequence of Acrocarpospora macrocephala NBRC 16266.</title>
        <authorList>
            <person name="Ichikawa N."/>
            <person name="Kimura A."/>
            <person name="Kitahashi Y."/>
            <person name="Komaki H."/>
            <person name="Oguchi A."/>
        </authorList>
    </citation>
    <scope>NUCLEOTIDE SEQUENCE [LARGE SCALE GENOMIC DNA]</scope>
    <source>
        <strain evidence="10 11">NBRC 16266</strain>
    </source>
</reference>
<dbReference type="CDD" id="cd06261">
    <property type="entry name" value="TM_PBP2"/>
    <property type="match status" value="1"/>
</dbReference>
<feature type="transmembrane region" description="Helical" evidence="7">
    <location>
        <begin position="249"/>
        <end position="275"/>
    </location>
</feature>
<dbReference type="OrthoDB" id="9778910at2"/>
<evidence type="ECO:0000256" key="8">
    <source>
        <dbReference type="SAM" id="SignalP"/>
    </source>
</evidence>
<keyword evidence="3" id="KW-1003">Cell membrane</keyword>
<evidence type="ECO:0000256" key="7">
    <source>
        <dbReference type="RuleBase" id="RU363032"/>
    </source>
</evidence>
<keyword evidence="6 7" id="KW-0472">Membrane</keyword>